<dbReference type="AlphaFoldDB" id="A0A1H9LGJ2"/>
<evidence type="ECO:0000313" key="2">
    <source>
        <dbReference type="Proteomes" id="UP000198634"/>
    </source>
</evidence>
<evidence type="ECO:0000313" key="1">
    <source>
        <dbReference type="EMBL" id="SER10622.1"/>
    </source>
</evidence>
<dbReference type="RefSeq" id="WP_090271453.1">
    <property type="nucleotide sequence ID" value="NZ_FOEP01000030.1"/>
</dbReference>
<accession>A0A1H9LGJ2</accession>
<organism evidence="1 2">
    <name type="scientific">Thalassovita taeanensis</name>
    <dbReference type="NCBI Taxonomy" id="657014"/>
    <lineage>
        <taxon>Bacteria</taxon>
        <taxon>Pseudomonadati</taxon>
        <taxon>Pseudomonadota</taxon>
        <taxon>Alphaproteobacteria</taxon>
        <taxon>Rhodobacterales</taxon>
        <taxon>Roseobacteraceae</taxon>
        <taxon>Thalassovita</taxon>
    </lineage>
</organism>
<dbReference type="SUPFAM" id="SSF52540">
    <property type="entry name" value="P-loop containing nucleoside triphosphate hydrolases"/>
    <property type="match status" value="1"/>
</dbReference>
<sequence length="310" mass="34735">MTDERALQELAEELEQSLALLGNYRQAVGDDLPIERLPSLLEQCQALCETPEAPLCVRSIHHFACSGGTLISKSLSALPNIVTLSEVDPLSQMQVSSEKSPPPTFAPTDLILGLRHAAREVDETLLAEVFNAGVRVSLEYLGRRGLYLLLRDHTHSQFCTERDPDERPTLYEILCNAFPVHSLVTVRHPLDSFLSLRLNGWILFSPATLEEYSQRYLSFLDRYGGLPVVKYEDFVADPEQVLAQMSEILNLPFNPMALDILQVIRLTGDSGRAGVRISSRPRRQVPAELETERAESLGYKALCDRLSYEL</sequence>
<gene>
    <name evidence="1" type="ORF">SAMN04488092_1302</name>
</gene>
<dbReference type="EMBL" id="FOEP01000030">
    <property type="protein sequence ID" value="SER10622.1"/>
    <property type="molecule type" value="Genomic_DNA"/>
</dbReference>
<dbReference type="OrthoDB" id="7629357at2"/>
<dbReference type="Proteomes" id="UP000198634">
    <property type="component" value="Unassembled WGS sequence"/>
</dbReference>
<reference evidence="1 2" key="1">
    <citation type="submission" date="2016-10" db="EMBL/GenBank/DDBJ databases">
        <authorList>
            <person name="de Groot N.N."/>
        </authorList>
    </citation>
    <scope>NUCLEOTIDE SEQUENCE [LARGE SCALE GENOMIC DNA]</scope>
    <source>
        <strain evidence="1 2">DSM 22007</strain>
    </source>
</reference>
<dbReference type="Gene3D" id="3.40.50.300">
    <property type="entry name" value="P-loop containing nucleotide triphosphate hydrolases"/>
    <property type="match status" value="1"/>
</dbReference>
<protein>
    <recommendedName>
        <fullName evidence="3">Sulfotransferase family protein</fullName>
    </recommendedName>
</protein>
<evidence type="ECO:0008006" key="3">
    <source>
        <dbReference type="Google" id="ProtNLM"/>
    </source>
</evidence>
<proteinExistence type="predicted"/>
<dbReference type="InterPro" id="IPR027417">
    <property type="entry name" value="P-loop_NTPase"/>
</dbReference>
<keyword evidence="2" id="KW-1185">Reference proteome</keyword>
<name>A0A1H9LGJ2_9RHOB</name>